<comment type="subcellular location">
    <subcellularLocation>
        <location evidence="1">Membrane</location>
        <topology evidence="1">Multi-pass membrane protein</topology>
    </subcellularLocation>
</comment>
<feature type="transmembrane region" description="Helical" evidence="6">
    <location>
        <begin position="231"/>
        <end position="252"/>
    </location>
</feature>
<reference evidence="7 8" key="1">
    <citation type="submission" date="2018-11" db="EMBL/GenBank/DDBJ databases">
        <authorList>
            <consortium name="Pathogen Informatics"/>
        </authorList>
    </citation>
    <scope>NUCLEOTIDE SEQUENCE [LARGE SCALE GENOMIC DNA]</scope>
</reference>
<dbReference type="OrthoDB" id="5793097at2759"/>
<keyword evidence="4 6" id="KW-1133">Transmembrane helix</keyword>
<evidence type="ECO:0000256" key="6">
    <source>
        <dbReference type="SAM" id="Phobius"/>
    </source>
</evidence>
<dbReference type="Proteomes" id="UP000050761">
    <property type="component" value="Unassembled WGS sequence"/>
</dbReference>
<dbReference type="InterPro" id="IPR050920">
    <property type="entry name" value="Nematode_rcpt-like_delta"/>
</dbReference>
<sequence>MEVALSFRIIPSGNAIVFVSNGPCIHLGSSACLVIYETLLHALEHGLMSQFISFSYRYYILVNTRTPTRQQLAIICLIVYIPSFTLYCIHIGNSTDPDVLRDMVQRYHPSYNITDYTISGHYPFTNTSTLLTILYLSVPNIPLYILIMVLRRKTIRILEDTSIKLKKTNRRLHIQLMKVGSLADQTEFLRLETALLKVLTLQSYTPLFLIVMMLMYLIGQLELLNHPVLEYLTQTVIAFLPLCNPIISLTYITPYRRAFSMWFRPVTRQYSLPKPSSSKSIFEDERIL</sequence>
<keyword evidence="8" id="KW-1185">Reference proteome</keyword>
<keyword evidence="5 6" id="KW-0472">Membrane</keyword>
<dbReference type="AlphaFoldDB" id="A0A183FFA4"/>
<evidence type="ECO:0000256" key="2">
    <source>
        <dbReference type="ARBA" id="ARBA00009166"/>
    </source>
</evidence>
<dbReference type="EMBL" id="UZAH01025424">
    <property type="protein sequence ID" value="VDO63601.1"/>
    <property type="molecule type" value="Genomic_DNA"/>
</dbReference>
<gene>
    <name evidence="7" type="ORF">HPBE_LOCUS5167</name>
</gene>
<evidence type="ECO:0000313" key="9">
    <source>
        <dbReference type="WBParaSite" id="HPBE_0000516601-mRNA-1"/>
    </source>
</evidence>
<comment type="similarity">
    <text evidence="2">Belongs to the nematode receptor-like protein srd family.</text>
</comment>
<dbReference type="SUPFAM" id="SSF81321">
    <property type="entry name" value="Family A G protein-coupled receptor-like"/>
    <property type="match status" value="1"/>
</dbReference>
<keyword evidence="3 6" id="KW-0812">Transmembrane</keyword>
<evidence type="ECO:0000256" key="3">
    <source>
        <dbReference type="ARBA" id="ARBA00022692"/>
    </source>
</evidence>
<reference evidence="9" key="2">
    <citation type="submission" date="2019-09" db="UniProtKB">
        <authorList>
            <consortium name="WormBaseParasite"/>
        </authorList>
    </citation>
    <scope>IDENTIFICATION</scope>
</reference>
<feature type="transmembrane region" description="Helical" evidence="6">
    <location>
        <begin position="130"/>
        <end position="150"/>
    </location>
</feature>
<evidence type="ECO:0000256" key="5">
    <source>
        <dbReference type="ARBA" id="ARBA00023136"/>
    </source>
</evidence>
<dbReference type="PANTHER" id="PTHR22945">
    <property type="entry name" value="SERPENTINE RECEPTOR, CLASS D DELTA"/>
    <property type="match status" value="1"/>
</dbReference>
<protein>
    <submittedName>
        <fullName evidence="9">G protein-coupled receptor</fullName>
    </submittedName>
</protein>
<accession>A0A3P7WRB7</accession>
<feature type="transmembrane region" description="Helical" evidence="6">
    <location>
        <begin position="72"/>
        <end position="92"/>
    </location>
</feature>
<feature type="transmembrane region" description="Helical" evidence="6">
    <location>
        <begin position="198"/>
        <end position="219"/>
    </location>
</feature>
<dbReference type="PANTHER" id="PTHR22945:SF40">
    <property type="entry name" value="SERPENTINE RECEPTOR, CLASS D (DELTA)-RELATED"/>
    <property type="match status" value="1"/>
</dbReference>
<dbReference type="GO" id="GO:0016020">
    <property type="term" value="C:membrane"/>
    <property type="evidence" value="ECO:0007669"/>
    <property type="project" value="UniProtKB-SubCell"/>
</dbReference>
<evidence type="ECO:0000313" key="7">
    <source>
        <dbReference type="EMBL" id="VDO63601.1"/>
    </source>
</evidence>
<dbReference type="WBParaSite" id="HPBE_0000516601-mRNA-1">
    <property type="protein sequence ID" value="HPBE_0000516601-mRNA-1"/>
    <property type="gene ID" value="HPBE_0000516601"/>
</dbReference>
<proteinExistence type="inferred from homology"/>
<evidence type="ECO:0000313" key="8">
    <source>
        <dbReference type="Proteomes" id="UP000050761"/>
    </source>
</evidence>
<organism evidence="8 9">
    <name type="scientific">Heligmosomoides polygyrus</name>
    <name type="common">Parasitic roundworm</name>
    <dbReference type="NCBI Taxonomy" id="6339"/>
    <lineage>
        <taxon>Eukaryota</taxon>
        <taxon>Metazoa</taxon>
        <taxon>Ecdysozoa</taxon>
        <taxon>Nematoda</taxon>
        <taxon>Chromadorea</taxon>
        <taxon>Rhabditida</taxon>
        <taxon>Rhabditina</taxon>
        <taxon>Rhabditomorpha</taxon>
        <taxon>Strongyloidea</taxon>
        <taxon>Heligmosomidae</taxon>
        <taxon>Heligmosomoides</taxon>
    </lineage>
</organism>
<evidence type="ECO:0000256" key="4">
    <source>
        <dbReference type="ARBA" id="ARBA00022989"/>
    </source>
</evidence>
<name>A0A183FFA4_HELPZ</name>
<evidence type="ECO:0000256" key="1">
    <source>
        <dbReference type="ARBA" id="ARBA00004141"/>
    </source>
</evidence>
<dbReference type="Pfam" id="PF10317">
    <property type="entry name" value="7TM_GPCR_Srd"/>
    <property type="match status" value="2"/>
</dbReference>
<dbReference type="InterPro" id="IPR019421">
    <property type="entry name" value="7TM_GPCR_serpentine_rcpt_Srd"/>
</dbReference>
<accession>A0A183FFA4</accession>